<accession>A0A9X2STV0</accession>
<dbReference type="SUPFAM" id="SSF51161">
    <property type="entry name" value="Trimeric LpxA-like enzymes"/>
    <property type="match status" value="1"/>
</dbReference>
<dbReference type="CDD" id="cd04647">
    <property type="entry name" value="LbH_MAT_like"/>
    <property type="match status" value="1"/>
</dbReference>
<proteinExistence type="inferred from homology"/>
<evidence type="ECO:0000313" key="6">
    <source>
        <dbReference type="Proteomes" id="UP001143192"/>
    </source>
</evidence>
<protein>
    <submittedName>
        <fullName evidence="5">Acyltransferase</fullName>
    </submittedName>
</protein>
<organism evidence="5 6">
    <name type="scientific">Bacteroides muris</name>
    <name type="common">ex Fokt et al. 2023</name>
    <dbReference type="NCBI Taxonomy" id="2937417"/>
    <lineage>
        <taxon>Bacteria</taxon>
        <taxon>Pseudomonadati</taxon>
        <taxon>Bacteroidota</taxon>
        <taxon>Bacteroidia</taxon>
        <taxon>Bacteroidales</taxon>
        <taxon>Bacteroidaceae</taxon>
        <taxon>Bacteroides</taxon>
    </lineage>
</organism>
<dbReference type="GO" id="GO:0008374">
    <property type="term" value="F:O-acyltransferase activity"/>
    <property type="evidence" value="ECO:0007669"/>
    <property type="project" value="TreeGrafter"/>
</dbReference>
<evidence type="ECO:0000256" key="3">
    <source>
        <dbReference type="ARBA" id="ARBA00022737"/>
    </source>
</evidence>
<evidence type="ECO:0000256" key="1">
    <source>
        <dbReference type="ARBA" id="ARBA00007274"/>
    </source>
</evidence>
<dbReference type="InterPro" id="IPR001451">
    <property type="entry name" value="Hexapep"/>
</dbReference>
<dbReference type="Gene3D" id="2.160.10.10">
    <property type="entry name" value="Hexapeptide repeat proteins"/>
    <property type="match status" value="1"/>
</dbReference>
<reference evidence="5" key="2">
    <citation type="submission" date="2022-04" db="EMBL/GenBank/DDBJ databases">
        <authorList>
            <person name="Fokt H."/>
            <person name="Baines J."/>
        </authorList>
    </citation>
    <scope>NUCLEOTIDE SEQUENCE</scope>
    <source>
        <strain evidence="5">KH365_2</strain>
    </source>
</reference>
<keyword evidence="3" id="KW-0677">Repeat</keyword>
<evidence type="ECO:0000313" key="5">
    <source>
        <dbReference type="EMBL" id="MCR6506399.1"/>
    </source>
</evidence>
<dbReference type="InterPro" id="IPR018357">
    <property type="entry name" value="Hexapep_transf_CS"/>
</dbReference>
<reference evidence="5" key="1">
    <citation type="journal article" date="2022" name="Arch. Microbiol.">
        <title>Bacteroides muris sp. nov. isolated from the cecum of wild-derived house mice.</title>
        <authorList>
            <person name="Fokt H."/>
            <person name="Unni R."/>
            <person name="Repnik U."/>
            <person name="Schmitz R.A."/>
            <person name="Bramkamp M."/>
            <person name="Baines J.F."/>
            <person name="Unterweger D."/>
        </authorList>
    </citation>
    <scope>NUCLEOTIDE SEQUENCE</scope>
    <source>
        <strain evidence="5">KH365_2</strain>
    </source>
</reference>
<dbReference type="GO" id="GO:0005829">
    <property type="term" value="C:cytosol"/>
    <property type="evidence" value="ECO:0007669"/>
    <property type="project" value="TreeGrafter"/>
</dbReference>
<dbReference type="AlphaFoldDB" id="A0A9X2STV0"/>
<keyword evidence="6" id="KW-1185">Reference proteome</keyword>
<dbReference type="Proteomes" id="UP001143192">
    <property type="component" value="Unassembled WGS sequence"/>
</dbReference>
<comment type="similarity">
    <text evidence="1">Belongs to the transferase hexapeptide repeat family.</text>
</comment>
<keyword evidence="2" id="KW-0808">Transferase</keyword>
<dbReference type="PROSITE" id="PS00101">
    <property type="entry name" value="HEXAPEP_TRANSFERASES"/>
    <property type="match status" value="1"/>
</dbReference>
<name>A0A9X2STV0_9BACE</name>
<evidence type="ECO:0000256" key="2">
    <source>
        <dbReference type="ARBA" id="ARBA00022679"/>
    </source>
</evidence>
<comment type="caution">
    <text evidence="5">The sequence shown here is derived from an EMBL/GenBank/DDBJ whole genome shotgun (WGS) entry which is preliminary data.</text>
</comment>
<dbReference type="Pfam" id="PF00132">
    <property type="entry name" value="Hexapep"/>
    <property type="match status" value="1"/>
</dbReference>
<keyword evidence="4 5" id="KW-0012">Acyltransferase</keyword>
<dbReference type="PANTHER" id="PTHR23416">
    <property type="entry name" value="SIALIC ACID SYNTHASE-RELATED"/>
    <property type="match status" value="1"/>
</dbReference>
<dbReference type="EMBL" id="JAMZED010000085">
    <property type="protein sequence ID" value="MCR6506399.1"/>
    <property type="molecule type" value="Genomic_DNA"/>
</dbReference>
<gene>
    <name evidence="5" type="ORF">M1B79_17485</name>
</gene>
<dbReference type="PANTHER" id="PTHR23416:SF23">
    <property type="entry name" value="ACETYLTRANSFERASE C18B11.09C-RELATED"/>
    <property type="match status" value="1"/>
</dbReference>
<dbReference type="InterPro" id="IPR051159">
    <property type="entry name" value="Hexapeptide_acetyltransf"/>
</dbReference>
<dbReference type="InterPro" id="IPR011004">
    <property type="entry name" value="Trimer_LpxA-like_sf"/>
</dbReference>
<evidence type="ECO:0000256" key="4">
    <source>
        <dbReference type="ARBA" id="ARBA00023315"/>
    </source>
</evidence>
<sequence length="142" mass="15648">MKIGKHCAICRNVDIRSPYRIEIGEHCTVNKRVVLDGRGGVKIGKNVDIAQEVNIWSLQHDYNSPTYSTNSGIVVIEDYVWLASRVTVLPGVTIGRGAVIGTCSVVTKDIPPMSIAVGNPAKIIGRRDDCLEYELGHRGWFK</sequence>